<evidence type="ECO:0000256" key="1">
    <source>
        <dbReference type="SAM" id="MobiDB-lite"/>
    </source>
</evidence>
<accession>A0A812XZU2</accession>
<dbReference type="Proteomes" id="UP000601435">
    <property type="component" value="Unassembled WGS sequence"/>
</dbReference>
<gene>
    <name evidence="2" type="ORF">SNEC2469_LOCUS22108</name>
</gene>
<evidence type="ECO:0000313" key="3">
    <source>
        <dbReference type="Proteomes" id="UP000601435"/>
    </source>
</evidence>
<dbReference type="OrthoDB" id="436590at2759"/>
<keyword evidence="3" id="KW-1185">Reference proteome</keyword>
<organism evidence="2 3">
    <name type="scientific">Symbiodinium necroappetens</name>
    <dbReference type="NCBI Taxonomy" id="1628268"/>
    <lineage>
        <taxon>Eukaryota</taxon>
        <taxon>Sar</taxon>
        <taxon>Alveolata</taxon>
        <taxon>Dinophyceae</taxon>
        <taxon>Suessiales</taxon>
        <taxon>Symbiodiniaceae</taxon>
        <taxon>Symbiodinium</taxon>
    </lineage>
</organism>
<proteinExistence type="predicted"/>
<name>A0A812XZU2_9DINO</name>
<dbReference type="EMBL" id="CAJNJA010039808">
    <property type="protein sequence ID" value="CAE7760120.1"/>
    <property type="molecule type" value="Genomic_DNA"/>
</dbReference>
<evidence type="ECO:0000313" key="2">
    <source>
        <dbReference type="EMBL" id="CAE7760120.1"/>
    </source>
</evidence>
<protein>
    <submittedName>
        <fullName evidence="2">Uncharacterized protein</fullName>
    </submittedName>
</protein>
<dbReference type="AlphaFoldDB" id="A0A812XZU2"/>
<comment type="caution">
    <text evidence="2">The sequence shown here is derived from an EMBL/GenBank/DDBJ whole genome shotgun (WGS) entry which is preliminary data.</text>
</comment>
<sequence length="413" mass="46439">MVRRELQEFDERSTQDFLRFRSKIIGKMALDSDGLPEGVKEEVDALSATLLTRPRRKTKGEDYFYGANGVKKDVHTGVRWATVAAEAGDRDSQELLAVAFGRGHEDIDVDVSSATQGKTGAPKEYGLFACDAVGRTPVRITRNMVALTDSREHLAWSLHDFRLSSLALERELQQLGKDFDGPSDEEKEPEEVDAYLAPIVRASQAFDARHEAELEEAKKERKAKQALEAAEEAASPSPQMPDDVSDDEHKAQEQEPYDVFDSLKAPARSTTVIPNASVEIFRLVVAARSCTVQTVMTHWKEVFQASSSSSHRLALIYVLNELAKQRPCLPELQSLLRQLLTFVATLTFLSMSERDNIVRFVFQPSPASPRRSAIWELAGKSAEWQQFFDDWRVDMLQDSVEAPEQKRPRLAEE</sequence>
<feature type="compositionally biased region" description="Basic and acidic residues" evidence="1">
    <location>
        <begin position="211"/>
        <end position="225"/>
    </location>
</feature>
<reference evidence="2" key="1">
    <citation type="submission" date="2021-02" db="EMBL/GenBank/DDBJ databases">
        <authorList>
            <person name="Dougan E. K."/>
            <person name="Rhodes N."/>
            <person name="Thang M."/>
            <person name="Chan C."/>
        </authorList>
    </citation>
    <scope>NUCLEOTIDE SEQUENCE</scope>
</reference>
<feature type="region of interest" description="Disordered" evidence="1">
    <location>
        <begin position="211"/>
        <end position="253"/>
    </location>
</feature>